<reference evidence="8 9" key="1">
    <citation type="submission" date="2019-07" db="EMBL/GenBank/DDBJ databases">
        <title>Whole genome shotgun sequence of Skermanella aerolata NBRC 106429.</title>
        <authorList>
            <person name="Hosoyama A."/>
            <person name="Uohara A."/>
            <person name="Ohji S."/>
            <person name="Ichikawa N."/>
        </authorList>
    </citation>
    <scope>NUCLEOTIDE SEQUENCE [LARGE SCALE GENOMIC DNA]</scope>
    <source>
        <strain evidence="8 9">NBRC 106429</strain>
    </source>
</reference>
<dbReference type="PANTHER" id="PTHR43756">
    <property type="entry name" value="CHOLINE MONOOXYGENASE, CHLOROPLASTIC"/>
    <property type="match status" value="1"/>
</dbReference>
<proteinExistence type="predicted"/>
<dbReference type="SUPFAM" id="SSF50022">
    <property type="entry name" value="ISP domain"/>
    <property type="match status" value="1"/>
</dbReference>
<evidence type="ECO:0000256" key="2">
    <source>
        <dbReference type="ARBA" id="ARBA00022714"/>
    </source>
</evidence>
<dbReference type="GO" id="GO:0016491">
    <property type="term" value="F:oxidoreductase activity"/>
    <property type="evidence" value="ECO:0007669"/>
    <property type="project" value="UniProtKB-KW"/>
</dbReference>
<evidence type="ECO:0000313" key="9">
    <source>
        <dbReference type="Proteomes" id="UP000321523"/>
    </source>
</evidence>
<keyword evidence="4" id="KW-0560">Oxidoreductase</keyword>
<evidence type="ECO:0000259" key="7">
    <source>
        <dbReference type="PROSITE" id="PS51296"/>
    </source>
</evidence>
<dbReference type="GO" id="GO:0005506">
    <property type="term" value="F:iron ion binding"/>
    <property type="evidence" value="ECO:0007669"/>
    <property type="project" value="InterPro"/>
</dbReference>
<comment type="cofactor">
    <cofactor evidence="1">
        <name>Fe cation</name>
        <dbReference type="ChEBI" id="CHEBI:24875"/>
    </cofactor>
</comment>
<organism evidence="8 9">
    <name type="scientific">Skermanella aerolata</name>
    <dbReference type="NCBI Taxonomy" id="393310"/>
    <lineage>
        <taxon>Bacteria</taxon>
        <taxon>Pseudomonadati</taxon>
        <taxon>Pseudomonadota</taxon>
        <taxon>Alphaproteobacteria</taxon>
        <taxon>Rhodospirillales</taxon>
        <taxon>Azospirillaceae</taxon>
        <taxon>Skermanella</taxon>
    </lineage>
</organism>
<accession>A0A512DLQ7</accession>
<evidence type="ECO:0000313" key="8">
    <source>
        <dbReference type="EMBL" id="GEO37100.1"/>
    </source>
</evidence>
<dbReference type="Pfam" id="PF00848">
    <property type="entry name" value="Ring_hydroxyl_A"/>
    <property type="match status" value="1"/>
</dbReference>
<keyword evidence="6" id="KW-0411">Iron-sulfur</keyword>
<keyword evidence="2" id="KW-0001">2Fe-2S</keyword>
<evidence type="ECO:0000256" key="5">
    <source>
        <dbReference type="ARBA" id="ARBA00023004"/>
    </source>
</evidence>
<dbReference type="OrthoDB" id="7456916at2"/>
<dbReference type="PROSITE" id="PS51296">
    <property type="entry name" value="RIESKE"/>
    <property type="match status" value="1"/>
</dbReference>
<dbReference type="CDD" id="cd03469">
    <property type="entry name" value="Rieske_RO_Alpha_N"/>
    <property type="match status" value="1"/>
</dbReference>
<dbReference type="PRINTS" id="PR00090">
    <property type="entry name" value="RNGDIOXGNASE"/>
</dbReference>
<dbReference type="Gene3D" id="2.102.10.10">
    <property type="entry name" value="Rieske [2Fe-2S] iron-sulphur domain"/>
    <property type="match status" value="1"/>
</dbReference>
<dbReference type="InterPro" id="IPR017941">
    <property type="entry name" value="Rieske_2Fe-2S"/>
</dbReference>
<dbReference type="EMBL" id="BJYZ01000004">
    <property type="protein sequence ID" value="GEO37100.1"/>
    <property type="molecule type" value="Genomic_DNA"/>
</dbReference>
<keyword evidence="9" id="KW-1185">Reference proteome</keyword>
<dbReference type="AlphaFoldDB" id="A0A512DLQ7"/>
<evidence type="ECO:0000256" key="3">
    <source>
        <dbReference type="ARBA" id="ARBA00022723"/>
    </source>
</evidence>
<gene>
    <name evidence="8" type="ORF">SAE02_12480</name>
</gene>
<feature type="domain" description="Rieske" evidence="7">
    <location>
        <begin position="56"/>
        <end position="160"/>
    </location>
</feature>
<evidence type="ECO:0000256" key="6">
    <source>
        <dbReference type="ARBA" id="ARBA00023014"/>
    </source>
</evidence>
<dbReference type="InterPro" id="IPR036922">
    <property type="entry name" value="Rieske_2Fe-2S_sf"/>
</dbReference>
<comment type="caution">
    <text evidence="8">The sequence shown here is derived from an EMBL/GenBank/DDBJ whole genome shotgun (WGS) entry which is preliminary data.</text>
</comment>
<name>A0A512DLQ7_9PROT</name>
<evidence type="ECO:0000256" key="4">
    <source>
        <dbReference type="ARBA" id="ARBA00023002"/>
    </source>
</evidence>
<dbReference type="Proteomes" id="UP000321523">
    <property type="component" value="Unassembled WGS sequence"/>
</dbReference>
<dbReference type="Pfam" id="PF00355">
    <property type="entry name" value="Rieske"/>
    <property type="match status" value="1"/>
</dbReference>
<protein>
    <submittedName>
        <fullName evidence="8">(Fe-S)-binding protein</fullName>
    </submittedName>
</protein>
<dbReference type="SUPFAM" id="SSF55961">
    <property type="entry name" value="Bet v1-like"/>
    <property type="match status" value="1"/>
</dbReference>
<sequence length="429" mass="48206">MVATPVAESATESAPDSIESLIRRRKPGYSLESAFYTSPDIFQADLDIIFRRHWIYVGVEPDVPEPGDCMVVDIDRASIIIARDDDMGLQAFHNVCRHRGARLVHDEKTTVGNIVCRYHQWTYGLDGSLLFAEHMGPGFDTGCHGLKKVHLRNVAGLIFICLAEDPPADIEDMARALEPYIAPHDIANTKVVQQIDLIEEGNWKLTMENNRECYHCSVNHPELTVPLFAYGFGYSPDEVDDVGREQIARYESLVCDLENRCEAQGMAAREVDHLDDCVTGYRAQRLPIDNHGESQTMNTQVACKKLLGTIADAKLGGLSVWTQPNSWHHFMSDHIVTFSVLPISPEKTLLRTKWLVHKDAVEGIDYDLRNLISVWVATNNQDGELVGYAQAGARSPAYEPGPYSVHTEMLVEKFTNWYIGRMAAHLNQR</sequence>
<dbReference type="Gene3D" id="3.90.380.10">
    <property type="entry name" value="Naphthalene 1,2-dioxygenase Alpha Subunit, Chain A, domain 1"/>
    <property type="match status" value="1"/>
</dbReference>
<keyword evidence="5" id="KW-0408">Iron</keyword>
<dbReference type="GO" id="GO:0051537">
    <property type="term" value="F:2 iron, 2 sulfur cluster binding"/>
    <property type="evidence" value="ECO:0007669"/>
    <property type="project" value="UniProtKB-KW"/>
</dbReference>
<evidence type="ECO:0000256" key="1">
    <source>
        <dbReference type="ARBA" id="ARBA00001962"/>
    </source>
</evidence>
<dbReference type="CDD" id="cd08884">
    <property type="entry name" value="RHO_alpha_C_GbcA-like"/>
    <property type="match status" value="1"/>
</dbReference>
<dbReference type="InterPro" id="IPR015879">
    <property type="entry name" value="Ring_hydroxy_dOase_asu_C_dom"/>
</dbReference>
<keyword evidence="3" id="KW-0479">Metal-binding</keyword>
<dbReference type="InterPro" id="IPR001663">
    <property type="entry name" value="Rng_hydr_dOase-A"/>
</dbReference>
<dbReference type="PANTHER" id="PTHR43756:SF5">
    <property type="entry name" value="CHOLINE MONOOXYGENASE, CHLOROPLASTIC"/>
    <property type="match status" value="1"/>
</dbReference>